<protein>
    <recommendedName>
        <fullName evidence="13">DNA-binding response regulator</fullName>
    </recommendedName>
</protein>
<keyword evidence="7" id="KW-0804">Transcription</keyword>
<keyword evidence="5" id="KW-0805">Transcription regulation</keyword>
<proteinExistence type="predicted"/>
<dbReference type="PROSITE" id="PS01124">
    <property type="entry name" value="HTH_ARAC_FAMILY_2"/>
    <property type="match status" value="1"/>
</dbReference>
<dbReference type="CDD" id="cd17536">
    <property type="entry name" value="REC_YesN-like"/>
    <property type="match status" value="1"/>
</dbReference>
<keyword evidence="6" id="KW-0238">DNA-binding</keyword>
<sequence length="521" mass="60351">MFNIMLAEDEPPILFMMKAMIEEAHPSFKVRQWAFNGKDAWAMIQQQKPDVLITDIKMPFIGGLELVSKVKELDPQILCLILTGYNDFEYVRTALQLQAYDYLLKPVKEEQIKQALAKLADQLDQITLDAETALIKHYVNYGNGFDSKRYLGREVELSYSYYNYFLVRAGAASKLEYDILNPGKEAIKLLQRKMVVDIVPAGAGVWIMEGPQLNEKIIVIGDPHLWEPDTSEQFADLIINHLRRLNNDVPFHVFTGKSVKLPELLREAIDQLRKIVHLCTRIHRSGIYPVIGVAEEQKENYLSPDLLAKCMQLVQENSFVHFNKSLMMWSVDWERKDFSQEKIEAILETIVLKFEQYLGGGQLRSLNEFDANEIISTCTSIPQIVEEFGNYIKPNFERGSRVQQASAKDLVSRIEEYLNTHYMDPISNEIYQNIFGYNKNYISNVFSEVKGLPPSKYLMKLRIQKAKLLIEEHIELPLKTVAERVGYDDPLYFSRVFRNETGFSPKDYKEMLSRQREDESE</sequence>
<evidence type="ECO:0000256" key="5">
    <source>
        <dbReference type="ARBA" id="ARBA00023015"/>
    </source>
</evidence>
<evidence type="ECO:0000259" key="9">
    <source>
        <dbReference type="PROSITE" id="PS01124"/>
    </source>
</evidence>
<gene>
    <name evidence="11" type="ORF">BC351_29975</name>
</gene>
<dbReference type="RefSeq" id="WP_079414627.1">
    <property type="nucleotide sequence ID" value="NZ_MBTG01000019.1"/>
</dbReference>
<name>A0A1V4HGT2_9BACL</name>
<comment type="subcellular location">
    <subcellularLocation>
        <location evidence="1">Cytoplasm</location>
    </subcellularLocation>
</comment>
<feature type="modified residue" description="4-aspartylphosphate" evidence="8">
    <location>
        <position position="55"/>
    </location>
</feature>
<comment type="caution">
    <text evidence="11">The sequence shown here is derived from an EMBL/GenBank/DDBJ whole genome shotgun (WGS) entry which is preliminary data.</text>
</comment>
<keyword evidence="3 8" id="KW-0597">Phosphoprotein</keyword>
<dbReference type="SUPFAM" id="SSF46689">
    <property type="entry name" value="Homeodomain-like"/>
    <property type="match status" value="1"/>
</dbReference>
<dbReference type="GO" id="GO:0000160">
    <property type="term" value="P:phosphorelay signal transduction system"/>
    <property type="evidence" value="ECO:0007669"/>
    <property type="project" value="UniProtKB-KW"/>
</dbReference>
<keyword evidence="4" id="KW-0902">Two-component regulatory system</keyword>
<dbReference type="PANTHER" id="PTHR42713">
    <property type="entry name" value="HISTIDINE KINASE-RELATED"/>
    <property type="match status" value="1"/>
</dbReference>
<dbReference type="GO" id="GO:0005737">
    <property type="term" value="C:cytoplasm"/>
    <property type="evidence" value="ECO:0007669"/>
    <property type="project" value="UniProtKB-SubCell"/>
</dbReference>
<dbReference type="STRING" id="1469647.BC351_29975"/>
<dbReference type="InterPro" id="IPR009057">
    <property type="entry name" value="Homeodomain-like_sf"/>
</dbReference>
<evidence type="ECO:0000313" key="12">
    <source>
        <dbReference type="Proteomes" id="UP000190626"/>
    </source>
</evidence>
<reference evidence="12" key="1">
    <citation type="submission" date="2016-07" db="EMBL/GenBank/DDBJ databases">
        <authorList>
            <person name="Florea S."/>
            <person name="Webb J.S."/>
            <person name="Jaromczyk J."/>
            <person name="Schardl C.L."/>
        </authorList>
    </citation>
    <scope>NUCLEOTIDE SEQUENCE [LARGE SCALE GENOMIC DNA]</scope>
    <source>
        <strain evidence="12">CY1</strain>
    </source>
</reference>
<evidence type="ECO:0000313" key="11">
    <source>
        <dbReference type="EMBL" id="OPH54955.1"/>
    </source>
</evidence>
<evidence type="ECO:0000256" key="7">
    <source>
        <dbReference type="ARBA" id="ARBA00023163"/>
    </source>
</evidence>
<evidence type="ECO:0000256" key="4">
    <source>
        <dbReference type="ARBA" id="ARBA00023012"/>
    </source>
</evidence>
<dbReference type="SMART" id="SM00342">
    <property type="entry name" value="HTH_ARAC"/>
    <property type="match status" value="1"/>
</dbReference>
<dbReference type="InterPro" id="IPR001789">
    <property type="entry name" value="Sig_transdc_resp-reg_receiver"/>
</dbReference>
<dbReference type="PANTHER" id="PTHR42713:SF3">
    <property type="entry name" value="TRANSCRIPTIONAL REGULATORY PROTEIN HPTR"/>
    <property type="match status" value="1"/>
</dbReference>
<dbReference type="SUPFAM" id="SSF52172">
    <property type="entry name" value="CheY-like"/>
    <property type="match status" value="1"/>
</dbReference>
<dbReference type="AlphaFoldDB" id="A0A1V4HGT2"/>
<dbReference type="GO" id="GO:0003700">
    <property type="term" value="F:DNA-binding transcription factor activity"/>
    <property type="evidence" value="ECO:0007669"/>
    <property type="project" value="InterPro"/>
</dbReference>
<evidence type="ECO:0000256" key="3">
    <source>
        <dbReference type="ARBA" id="ARBA00022553"/>
    </source>
</evidence>
<organism evidence="11 12">
    <name type="scientific">Paenibacillus ferrarius</name>
    <dbReference type="NCBI Taxonomy" id="1469647"/>
    <lineage>
        <taxon>Bacteria</taxon>
        <taxon>Bacillati</taxon>
        <taxon>Bacillota</taxon>
        <taxon>Bacilli</taxon>
        <taxon>Bacillales</taxon>
        <taxon>Paenibacillaceae</taxon>
        <taxon>Paenibacillus</taxon>
    </lineage>
</organism>
<dbReference type="InterPro" id="IPR018062">
    <property type="entry name" value="HTH_AraC-typ_CS"/>
</dbReference>
<dbReference type="InterPro" id="IPR011006">
    <property type="entry name" value="CheY-like_superfamily"/>
</dbReference>
<dbReference type="SMART" id="SM00448">
    <property type="entry name" value="REC"/>
    <property type="match status" value="1"/>
</dbReference>
<evidence type="ECO:0008006" key="13">
    <source>
        <dbReference type="Google" id="ProtNLM"/>
    </source>
</evidence>
<evidence type="ECO:0000256" key="1">
    <source>
        <dbReference type="ARBA" id="ARBA00004496"/>
    </source>
</evidence>
<dbReference type="PROSITE" id="PS50110">
    <property type="entry name" value="RESPONSE_REGULATORY"/>
    <property type="match status" value="1"/>
</dbReference>
<dbReference type="PROSITE" id="PS00041">
    <property type="entry name" value="HTH_ARAC_FAMILY_1"/>
    <property type="match status" value="1"/>
</dbReference>
<dbReference type="Pfam" id="PF00072">
    <property type="entry name" value="Response_reg"/>
    <property type="match status" value="1"/>
</dbReference>
<feature type="domain" description="Response regulatory" evidence="10">
    <location>
        <begin position="3"/>
        <end position="120"/>
    </location>
</feature>
<accession>A0A1V4HGT2</accession>
<dbReference type="OrthoDB" id="2676256at2"/>
<evidence type="ECO:0000256" key="8">
    <source>
        <dbReference type="PROSITE-ProRule" id="PRU00169"/>
    </source>
</evidence>
<dbReference type="InterPro" id="IPR051552">
    <property type="entry name" value="HptR"/>
</dbReference>
<dbReference type="InterPro" id="IPR018060">
    <property type="entry name" value="HTH_AraC"/>
</dbReference>
<evidence type="ECO:0000256" key="2">
    <source>
        <dbReference type="ARBA" id="ARBA00022490"/>
    </source>
</evidence>
<dbReference type="Gene3D" id="1.10.10.60">
    <property type="entry name" value="Homeodomain-like"/>
    <property type="match status" value="2"/>
</dbReference>
<dbReference type="GO" id="GO:0043565">
    <property type="term" value="F:sequence-specific DNA binding"/>
    <property type="evidence" value="ECO:0007669"/>
    <property type="project" value="InterPro"/>
</dbReference>
<keyword evidence="2" id="KW-0963">Cytoplasm</keyword>
<dbReference type="Pfam" id="PF12833">
    <property type="entry name" value="HTH_18"/>
    <property type="match status" value="1"/>
</dbReference>
<dbReference type="Proteomes" id="UP000190626">
    <property type="component" value="Unassembled WGS sequence"/>
</dbReference>
<dbReference type="Gene3D" id="3.40.50.2300">
    <property type="match status" value="1"/>
</dbReference>
<evidence type="ECO:0000259" key="10">
    <source>
        <dbReference type="PROSITE" id="PS50110"/>
    </source>
</evidence>
<feature type="domain" description="HTH araC/xylS-type" evidence="9">
    <location>
        <begin position="412"/>
        <end position="511"/>
    </location>
</feature>
<evidence type="ECO:0000256" key="6">
    <source>
        <dbReference type="ARBA" id="ARBA00023125"/>
    </source>
</evidence>
<dbReference type="EMBL" id="MBTG01000019">
    <property type="protein sequence ID" value="OPH54955.1"/>
    <property type="molecule type" value="Genomic_DNA"/>
</dbReference>
<keyword evidence="12" id="KW-1185">Reference proteome</keyword>